<reference evidence="1" key="1">
    <citation type="submission" date="2020-05" db="EMBL/GenBank/DDBJ databases">
        <authorList>
            <person name="Chiriac C."/>
            <person name="Salcher M."/>
            <person name="Ghai R."/>
            <person name="Kavagutti S V."/>
        </authorList>
    </citation>
    <scope>NUCLEOTIDE SEQUENCE</scope>
</reference>
<evidence type="ECO:0000313" key="1">
    <source>
        <dbReference type="EMBL" id="CAB4811648.1"/>
    </source>
</evidence>
<sequence>MVNLPQTVKCNGEGFSFQFELLSYDPITTWFDVIVKLIPSPNLDCNTVSSVPSYFLATDLYCLSSYLNDAMYTGGNSIENDFVSLELGIQIHIEEIDEYSAMIILYANMGTGEFDRLLYIAMKGRFEIDEIRKFTNHLSIEVERTSGISPGAK</sequence>
<accession>A0A6J6YXD9</accession>
<proteinExistence type="predicted"/>
<dbReference type="EMBL" id="CAFAAY010000020">
    <property type="protein sequence ID" value="CAB4811648.1"/>
    <property type="molecule type" value="Genomic_DNA"/>
</dbReference>
<gene>
    <name evidence="1" type="ORF">UFOPK3124_00441</name>
</gene>
<name>A0A6J6YXD9_9ZZZZ</name>
<organism evidence="1">
    <name type="scientific">freshwater metagenome</name>
    <dbReference type="NCBI Taxonomy" id="449393"/>
    <lineage>
        <taxon>unclassified sequences</taxon>
        <taxon>metagenomes</taxon>
        <taxon>ecological metagenomes</taxon>
    </lineage>
</organism>
<protein>
    <submittedName>
        <fullName evidence="1">Unannotated protein</fullName>
    </submittedName>
</protein>
<dbReference type="AlphaFoldDB" id="A0A6J6YXD9"/>